<proteinExistence type="predicted"/>
<evidence type="ECO:0008006" key="3">
    <source>
        <dbReference type="Google" id="ProtNLM"/>
    </source>
</evidence>
<dbReference type="SUPFAM" id="SSF54593">
    <property type="entry name" value="Glyoxalase/Bleomycin resistance protein/Dihydroxybiphenyl dioxygenase"/>
    <property type="match status" value="1"/>
</dbReference>
<name>A0A9W4TMF4_9FLAO</name>
<dbReference type="KEGG" id="fcs:TRV642_3951"/>
<dbReference type="Proteomes" id="UP001152749">
    <property type="component" value="Chromosome"/>
</dbReference>
<dbReference type="Gene3D" id="3.10.180.10">
    <property type="entry name" value="2,3-Dihydroxybiphenyl 1,2-Dioxygenase, domain 1"/>
    <property type="match status" value="1"/>
</dbReference>
<reference evidence="1" key="1">
    <citation type="submission" date="2022-09" db="EMBL/GenBank/DDBJ databases">
        <authorList>
            <person name="Duchaud E."/>
        </authorList>
    </citation>
    <scope>NUCLEOTIDE SEQUENCE</scope>
    <source>
        <strain evidence="1">TRV642</strain>
    </source>
</reference>
<dbReference type="RefSeq" id="WP_263361257.1">
    <property type="nucleotide sequence ID" value="NZ_OX336425.1"/>
</dbReference>
<dbReference type="AlphaFoldDB" id="A0A9W4TMF4"/>
<accession>A0A9W4TMF4</accession>
<protein>
    <recommendedName>
        <fullName evidence="3">Glyoxalase/fosfomycin resistance/dioxygenase domain-containing protein</fullName>
    </recommendedName>
</protein>
<evidence type="ECO:0000313" key="2">
    <source>
        <dbReference type="Proteomes" id="UP001152749"/>
    </source>
</evidence>
<organism evidence="1 2">
    <name type="scientific">Flavobacterium collinsii</name>
    <dbReference type="NCBI Taxonomy" id="1114861"/>
    <lineage>
        <taxon>Bacteria</taxon>
        <taxon>Pseudomonadati</taxon>
        <taxon>Bacteroidota</taxon>
        <taxon>Flavobacteriia</taxon>
        <taxon>Flavobacteriales</taxon>
        <taxon>Flavobacteriaceae</taxon>
        <taxon>Flavobacterium</taxon>
    </lineage>
</organism>
<dbReference type="InterPro" id="IPR029068">
    <property type="entry name" value="Glyas_Bleomycin-R_OHBP_Dase"/>
</dbReference>
<sequence>MKVSKLVSNFEAVDIKKTVEFYAENLEFSLFMAMPESQDGIEKSFAEDKEYVYAMMQKDNMKFMFQRSDTFRKDVIFSQNLPIVATFSLCMGVEEMEELYRTLKSKKLAD</sequence>
<evidence type="ECO:0000313" key="1">
    <source>
        <dbReference type="EMBL" id="CAI2768677.1"/>
    </source>
</evidence>
<gene>
    <name evidence="1" type="ORF">TRV642_3951</name>
</gene>
<dbReference type="EMBL" id="OX336425">
    <property type="protein sequence ID" value="CAI2768677.1"/>
    <property type="molecule type" value="Genomic_DNA"/>
</dbReference>